<reference evidence="9" key="1">
    <citation type="submission" date="2020-05" db="EMBL/GenBank/DDBJ databases">
        <title>Phylogenomic resolution of chytrid fungi.</title>
        <authorList>
            <person name="Stajich J.E."/>
            <person name="Amses K."/>
            <person name="Simmons R."/>
            <person name="Seto K."/>
            <person name="Myers J."/>
            <person name="Bonds A."/>
            <person name="Quandt C.A."/>
            <person name="Barry K."/>
            <person name="Liu P."/>
            <person name="Grigoriev I."/>
            <person name="Longcore J.E."/>
            <person name="James T.Y."/>
        </authorList>
    </citation>
    <scope>NUCLEOTIDE SEQUENCE</scope>
    <source>
        <strain evidence="9">JEL0476</strain>
    </source>
</reference>
<dbReference type="InterPro" id="IPR002558">
    <property type="entry name" value="ILWEQ_dom"/>
</dbReference>
<feature type="coiled-coil region" evidence="5">
    <location>
        <begin position="513"/>
        <end position="618"/>
    </location>
</feature>
<comment type="subcellular location">
    <subcellularLocation>
        <location evidence="1">Cytoplasm</location>
    </subcellularLocation>
</comment>
<keyword evidence="4" id="KW-0009">Actin-binding</keyword>
<evidence type="ECO:0000256" key="6">
    <source>
        <dbReference type="SAM" id="MobiDB-lite"/>
    </source>
</evidence>
<dbReference type="PROSITE" id="PS50945">
    <property type="entry name" value="I_LWEQ"/>
    <property type="match status" value="1"/>
</dbReference>
<accession>A0AAD5U759</accession>
<evidence type="ECO:0000256" key="3">
    <source>
        <dbReference type="ARBA" id="ARBA00022490"/>
    </source>
</evidence>
<organism evidence="9 10">
    <name type="scientific">Clydaea vesicula</name>
    <dbReference type="NCBI Taxonomy" id="447962"/>
    <lineage>
        <taxon>Eukaryota</taxon>
        <taxon>Fungi</taxon>
        <taxon>Fungi incertae sedis</taxon>
        <taxon>Chytridiomycota</taxon>
        <taxon>Chytridiomycota incertae sedis</taxon>
        <taxon>Chytridiomycetes</taxon>
        <taxon>Lobulomycetales</taxon>
        <taxon>Lobulomycetaceae</taxon>
        <taxon>Clydaea</taxon>
    </lineage>
</organism>
<dbReference type="GO" id="GO:0080025">
    <property type="term" value="F:phosphatidylinositol-3,5-bisphosphate binding"/>
    <property type="evidence" value="ECO:0007669"/>
    <property type="project" value="TreeGrafter"/>
</dbReference>
<evidence type="ECO:0000313" key="10">
    <source>
        <dbReference type="Proteomes" id="UP001211065"/>
    </source>
</evidence>
<name>A0AAD5U759_9FUNG</name>
<dbReference type="Gene3D" id="1.20.1410.10">
    <property type="entry name" value="I/LWEQ domain"/>
    <property type="match status" value="1"/>
</dbReference>
<dbReference type="GO" id="GO:0051015">
    <property type="term" value="F:actin filament binding"/>
    <property type="evidence" value="ECO:0007669"/>
    <property type="project" value="TreeGrafter"/>
</dbReference>
<dbReference type="GO" id="GO:0006897">
    <property type="term" value="P:endocytosis"/>
    <property type="evidence" value="ECO:0007669"/>
    <property type="project" value="InterPro"/>
</dbReference>
<dbReference type="Gene3D" id="1.25.40.90">
    <property type="match status" value="1"/>
</dbReference>
<gene>
    <name evidence="9" type="primary">SLA2</name>
    <name evidence="9" type="ORF">HK099_001240</name>
</gene>
<evidence type="ECO:0000313" key="9">
    <source>
        <dbReference type="EMBL" id="KAJ3223364.1"/>
    </source>
</evidence>
<evidence type="ECO:0000256" key="2">
    <source>
        <dbReference type="ARBA" id="ARBA00010135"/>
    </source>
</evidence>
<dbReference type="AlphaFoldDB" id="A0AAD5U759"/>
<evidence type="ECO:0000256" key="1">
    <source>
        <dbReference type="ARBA" id="ARBA00004496"/>
    </source>
</evidence>
<feature type="coiled-coil region" evidence="5">
    <location>
        <begin position="655"/>
        <end position="682"/>
    </location>
</feature>
<dbReference type="Proteomes" id="UP001211065">
    <property type="component" value="Unassembled WGS sequence"/>
</dbReference>
<comment type="caution">
    <text evidence="9">The sequence shown here is derived from an EMBL/GenBank/DDBJ whole genome shotgun (WGS) entry which is preliminary data.</text>
</comment>
<dbReference type="PROSITE" id="PS50942">
    <property type="entry name" value="ENTH"/>
    <property type="match status" value="1"/>
</dbReference>
<proteinExistence type="inferred from homology"/>
<keyword evidence="5" id="KW-0175">Coiled coil</keyword>
<dbReference type="SMART" id="SM00307">
    <property type="entry name" value="ILWEQ"/>
    <property type="match status" value="1"/>
</dbReference>
<dbReference type="GO" id="GO:0032051">
    <property type="term" value="F:clathrin light chain binding"/>
    <property type="evidence" value="ECO:0007669"/>
    <property type="project" value="TreeGrafter"/>
</dbReference>
<dbReference type="PANTHER" id="PTHR10407">
    <property type="entry name" value="HUNTINGTIN INTERACTING PROTEIN 1"/>
    <property type="match status" value="1"/>
</dbReference>
<feature type="coiled-coil region" evidence="5">
    <location>
        <begin position="330"/>
        <end position="389"/>
    </location>
</feature>
<evidence type="ECO:0000259" key="7">
    <source>
        <dbReference type="PROSITE" id="PS50942"/>
    </source>
</evidence>
<dbReference type="GO" id="GO:0030136">
    <property type="term" value="C:clathrin-coated vesicle"/>
    <property type="evidence" value="ECO:0007669"/>
    <property type="project" value="TreeGrafter"/>
</dbReference>
<dbReference type="Pfam" id="PF01608">
    <property type="entry name" value="I_LWEQ"/>
    <property type="match status" value="1"/>
</dbReference>
<protein>
    <submittedName>
        <fullName evidence="9">Sla2 Src-like adaptor 2</fullName>
    </submittedName>
</protein>
<keyword evidence="10" id="KW-1185">Reference proteome</keyword>
<dbReference type="InterPro" id="IPR013809">
    <property type="entry name" value="ENTH"/>
</dbReference>
<dbReference type="PANTHER" id="PTHR10407:SF15">
    <property type="entry name" value="HUNTINGTIN INTERACTING PROTEIN 1"/>
    <property type="match status" value="1"/>
</dbReference>
<dbReference type="SUPFAM" id="SSF109885">
    <property type="entry name" value="I/LWEQ domain"/>
    <property type="match status" value="1"/>
</dbReference>
<sequence length="1090" mass="123130">MNSGKRMTFSLHIVFNVIYSYNPEAYNTSSSRPNAQATEKGEQQLSEHIAKALSSEETAPKQKHVRACIIYTHDLKSSGTFFIGIKAAPSLGNDVISWKTLILFHKVLSQGHSSVLHDAQNEKYWLENLGRSVHGSRGYGILIQAYIQFILEKLKFHQRYPSFLGNFDYEEYLSLRGVEDPNEGYETIDDLIILLDKLDAFQKLIMQNLGHYNNECQIAALVPLLEESHGIYQFLVSMLTAMHMIIGSVEVLGPLREKFNQGHYALFQFYAQCSQIRYLATLIAIPKLSQSPPDFLSNGPPTKPAKAESKTPKKTFDQEKYMQDLERQRMEQERLDILEAERQSREMEQNREMQRQQDLQRQQLELQRQAELQRQQQELQAQLNAQRQAEFLRQQEEERMRTFNQQQQQHSMQQMEQQMLQQRYMELNRELENSRSQAFKDKSALDEAALVSIVLYCPFTKFGSENEATGKSNCANEFATFSKQCRKRRGYSIFTRFACYINKGVNLGVLDELKQWKQKYEALAKLYAQLRKEHLDLLTKFKDAKDSGGRVADEARKEVEKIRAEMRTKSNEITNILIEKDRLKLELERIRKQQNDELERLMKELSLAKESLVDISKNKGEEVQSIINRFTSEKSELERLSRAKDEDCQVLQSGLDQTLMALANLQKDAAETEGNLLSQLKKLQADQIKQLNRMMDSILQSCIVKIQDAVYELESTTHEGNTTASPEYVLSLLEKSQGACGDFALCFIKLVQVIELGGDQADAITASNAFAHSVSQLLHNAKGVSRLAPDDFIDELLGSARETARSSMNFIEKVKVPVMVTVESQRRPDYIQNLANQTFLSFSSVGTIVEKLVQTKVPVEDLEESVEKGMLSAARAIETAAKKLEQLMSRPKADLNVHGSILQAALAMTNAIANLIKCASASQQEIVQHGKGSSSVENFYKKNNKWSEGLISAAKAVAHATSYLVEGADGLVGGTHSVEQLIVAANEVGVATTQLVAAARVKAVPFSKTHDKLEDAAVLVRESCKLLVKAAKEASKSSGELKVNSEIKNLSSHQFKVVEMEQQVKILELEKSLSEARFKLAAIRKSGYSE</sequence>
<dbReference type="Pfam" id="PF07651">
    <property type="entry name" value="ANTH"/>
    <property type="match status" value="1"/>
</dbReference>
<dbReference type="InterPro" id="IPR008942">
    <property type="entry name" value="ENTH_VHS"/>
</dbReference>
<dbReference type="InterPro" id="IPR035964">
    <property type="entry name" value="I/LWEQ_dom_sf"/>
</dbReference>
<evidence type="ECO:0000259" key="8">
    <source>
        <dbReference type="PROSITE" id="PS50945"/>
    </source>
</evidence>
<comment type="similarity">
    <text evidence="2">Belongs to the SLA2 family.</text>
</comment>
<feature type="region of interest" description="Disordered" evidence="6">
    <location>
        <begin position="29"/>
        <end position="48"/>
    </location>
</feature>
<dbReference type="GO" id="GO:0048268">
    <property type="term" value="P:clathrin coat assembly"/>
    <property type="evidence" value="ECO:0007669"/>
    <property type="project" value="TreeGrafter"/>
</dbReference>
<dbReference type="SUPFAM" id="SSF48464">
    <property type="entry name" value="ENTH/VHS domain"/>
    <property type="match status" value="1"/>
</dbReference>
<dbReference type="SMART" id="SM00273">
    <property type="entry name" value="ENTH"/>
    <property type="match status" value="1"/>
</dbReference>
<feature type="compositionally biased region" description="Basic and acidic residues" evidence="6">
    <location>
        <begin position="305"/>
        <end position="319"/>
    </location>
</feature>
<dbReference type="GO" id="GO:0030864">
    <property type="term" value="C:cortical actin cytoskeleton"/>
    <property type="evidence" value="ECO:0007669"/>
    <property type="project" value="TreeGrafter"/>
</dbReference>
<dbReference type="GO" id="GO:0043325">
    <property type="term" value="F:phosphatidylinositol-3,4-bisphosphate binding"/>
    <property type="evidence" value="ECO:0007669"/>
    <property type="project" value="TreeGrafter"/>
</dbReference>
<evidence type="ECO:0000256" key="5">
    <source>
        <dbReference type="SAM" id="Coils"/>
    </source>
</evidence>
<keyword evidence="3" id="KW-0963">Cytoplasm</keyword>
<feature type="domain" description="I/LWEQ" evidence="8">
    <location>
        <begin position="854"/>
        <end position="1090"/>
    </location>
</feature>
<dbReference type="GO" id="GO:0007015">
    <property type="term" value="P:actin filament organization"/>
    <property type="evidence" value="ECO:0007669"/>
    <property type="project" value="TreeGrafter"/>
</dbReference>
<dbReference type="EMBL" id="JADGJW010000133">
    <property type="protein sequence ID" value="KAJ3223364.1"/>
    <property type="molecule type" value="Genomic_DNA"/>
</dbReference>
<dbReference type="InterPro" id="IPR030224">
    <property type="entry name" value="Sla2_fam"/>
</dbReference>
<dbReference type="InterPro" id="IPR011417">
    <property type="entry name" value="ANTH_dom"/>
</dbReference>
<feature type="region of interest" description="Disordered" evidence="6">
    <location>
        <begin position="291"/>
        <end position="319"/>
    </location>
</feature>
<feature type="domain" description="ENTH" evidence="7">
    <location>
        <begin position="37"/>
        <end position="164"/>
    </location>
</feature>
<dbReference type="GO" id="GO:0035615">
    <property type="term" value="F:clathrin adaptor activity"/>
    <property type="evidence" value="ECO:0007669"/>
    <property type="project" value="TreeGrafter"/>
</dbReference>
<evidence type="ECO:0000256" key="4">
    <source>
        <dbReference type="ARBA" id="ARBA00023203"/>
    </source>
</evidence>